<dbReference type="EMBL" id="VJZD01000099">
    <property type="protein sequence ID" value="MPY34093.1"/>
    <property type="molecule type" value="Genomic_DNA"/>
</dbReference>
<proteinExistence type="predicted"/>
<evidence type="ECO:0000256" key="1">
    <source>
        <dbReference type="SAM" id="MobiDB-lite"/>
    </source>
</evidence>
<dbReference type="AlphaFoldDB" id="A0A5N8VFS8"/>
<gene>
    <name evidence="3" type="ORF">FNH09_23445</name>
</gene>
<feature type="compositionally biased region" description="Basic and acidic residues" evidence="1">
    <location>
        <begin position="60"/>
        <end position="69"/>
    </location>
</feature>
<feature type="region of interest" description="Disordered" evidence="1">
    <location>
        <begin position="241"/>
        <end position="263"/>
    </location>
</feature>
<protein>
    <recommendedName>
        <fullName evidence="2">DNA primase/polymerase bifunctional N-terminal domain-containing protein</fullName>
    </recommendedName>
</protein>
<evidence type="ECO:0000259" key="2">
    <source>
        <dbReference type="Pfam" id="PF09250"/>
    </source>
</evidence>
<dbReference type="Gene3D" id="3.30.720.160">
    <property type="entry name" value="Bifunctional DNA primase/polymerase, N-terminal"/>
    <property type="match status" value="1"/>
</dbReference>
<feature type="region of interest" description="Disordered" evidence="1">
    <location>
        <begin position="145"/>
        <end position="168"/>
    </location>
</feature>
<dbReference type="SUPFAM" id="SSF56747">
    <property type="entry name" value="Prim-pol domain"/>
    <property type="match status" value="1"/>
</dbReference>
<feature type="compositionally biased region" description="Basic and acidic residues" evidence="1">
    <location>
        <begin position="38"/>
        <end position="47"/>
    </location>
</feature>
<dbReference type="Pfam" id="PF09250">
    <property type="entry name" value="Prim-Pol"/>
    <property type="match status" value="1"/>
</dbReference>
<dbReference type="InterPro" id="IPR015330">
    <property type="entry name" value="DNA_primase/pol_bifunc_N"/>
</dbReference>
<keyword evidence="4" id="KW-1185">Reference proteome</keyword>
<sequence>MTDRTTSERVAVDQTAEELTLREVARELDDAGLCPLPVKEDGSKAPDVRSWTPYKTTRSTPEEHDRWFGDGRRTGIGAVMGGVSGNVELIEFEGRAIVEGLLDEVTELAENSGLGELWQAVTTGWADQSPSGGVHFKVVVDGRPAAGNQKLASRPAREDEYTDQERQRLREKPNSKIVRVLIETRGEGGFVVIAPSHGAVHPSGKPYVRISGGPSTMPVLGPEDLDAVYALCRAVDALPQEEKAKTAPRPKRELPPGAVRPGDDFEAKADWPEIIGDDFDPIFTRGQVTYWRRKGKSRGISATTGYAKDRDRLYVFSTSTAFEAETPYDKFAAYTLLTQGATTLSAFKQAAGELRRRGYGSEPTRRRLTVVSSQFSDGSSALDPDIAPDETEDQGARLRVAGQRPELDITNEAEAIEGILAVMAAEQLPGLYKRSSGPCWVFTDDQGNPLVKQLGTDNLRAYLAEYVLTYAVVPDPITQGLKEERALVMPKTCGTILGRRDWPLMPLRGIVTAPVVRPDGTIVQAVGYDRLTGLYMHPKVPLRRLQADVTEESVERAKKVVLGQMLADFPFVADSDRAQYLGALLSPIIRHYVPGPTPLLVITGTSQGSGKTLLMDAFGYIYGLAVTQWPENDAELRKAVTAKLWDCGDPVIAMDNLPNGHVIKSPILSSLATSATWSDRLLGSTSSVTIPNDRLWVLTGNNLSTGGDNARRTLWVRLDPNCPNPDQRDNFTVGDLRQWLEENASTVVAALVTMVRGWLAAGGKTITTRMGDYSRWASTVAGILDYLDVPGWLANRDAATATMDDETLEWAAFLTAWYSTPELNARTVTTKELLGLKDAVPRLQNGDAPSPKQLGHWLKARQGRYFENLKISLVYDTHRKQNLWRVEKYEGGR</sequence>
<organism evidence="3 4">
    <name type="scientific">Streptomyces adustus</name>
    <dbReference type="NCBI Taxonomy" id="1609272"/>
    <lineage>
        <taxon>Bacteria</taxon>
        <taxon>Bacillati</taxon>
        <taxon>Actinomycetota</taxon>
        <taxon>Actinomycetes</taxon>
        <taxon>Kitasatosporales</taxon>
        <taxon>Streptomycetaceae</taxon>
        <taxon>Streptomyces</taxon>
    </lineage>
</organism>
<dbReference type="OrthoDB" id="123525at2"/>
<evidence type="ECO:0000313" key="3">
    <source>
        <dbReference type="EMBL" id="MPY34093.1"/>
    </source>
</evidence>
<feature type="domain" description="DNA primase/polymerase bifunctional N-terminal" evidence="2">
    <location>
        <begin position="34"/>
        <end position="212"/>
    </location>
</feature>
<name>A0A5N8VFS8_9ACTN</name>
<feature type="compositionally biased region" description="Basic and acidic residues" evidence="1">
    <location>
        <begin position="155"/>
        <end position="168"/>
    </location>
</feature>
<feature type="region of interest" description="Disordered" evidence="1">
    <location>
        <begin position="33"/>
        <end position="69"/>
    </location>
</feature>
<dbReference type="RefSeq" id="WP_152891181.1">
    <property type="nucleotide sequence ID" value="NZ_VJZD01000099.1"/>
</dbReference>
<comment type="caution">
    <text evidence="3">The sequence shown here is derived from an EMBL/GenBank/DDBJ whole genome shotgun (WGS) entry which is preliminary data.</text>
</comment>
<dbReference type="Proteomes" id="UP000325849">
    <property type="component" value="Unassembled WGS sequence"/>
</dbReference>
<feature type="compositionally biased region" description="Basic and acidic residues" evidence="1">
    <location>
        <begin position="241"/>
        <end position="254"/>
    </location>
</feature>
<reference evidence="3 4" key="1">
    <citation type="submission" date="2019-07" db="EMBL/GenBank/DDBJ databases">
        <title>New species of Amycolatopsis and Streptomyces.</title>
        <authorList>
            <person name="Duangmal K."/>
            <person name="Teo W.F.A."/>
            <person name="Lipun K."/>
        </authorList>
    </citation>
    <scope>NUCLEOTIDE SEQUENCE [LARGE SCALE GENOMIC DNA]</scope>
    <source>
        <strain evidence="3 4">NBRC 109810</strain>
    </source>
</reference>
<accession>A0A5N8VFS8</accession>
<evidence type="ECO:0000313" key="4">
    <source>
        <dbReference type="Proteomes" id="UP000325849"/>
    </source>
</evidence>